<dbReference type="Proteomes" id="UP000054018">
    <property type="component" value="Unassembled WGS sequence"/>
</dbReference>
<reference evidence="2 3" key="1">
    <citation type="submission" date="2014-04" db="EMBL/GenBank/DDBJ databases">
        <authorList>
            <consortium name="DOE Joint Genome Institute"/>
            <person name="Kuo A."/>
            <person name="Kohler A."/>
            <person name="Costa M.D."/>
            <person name="Nagy L.G."/>
            <person name="Floudas D."/>
            <person name="Copeland A."/>
            <person name="Barry K.W."/>
            <person name="Cichocki N."/>
            <person name="Veneault-Fourrey C."/>
            <person name="LaButti K."/>
            <person name="Lindquist E.A."/>
            <person name="Lipzen A."/>
            <person name="Lundell T."/>
            <person name="Morin E."/>
            <person name="Murat C."/>
            <person name="Sun H."/>
            <person name="Tunlid A."/>
            <person name="Henrissat B."/>
            <person name="Grigoriev I.V."/>
            <person name="Hibbett D.S."/>
            <person name="Martin F."/>
            <person name="Nordberg H.P."/>
            <person name="Cantor M.N."/>
            <person name="Hua S.X."/>
        </authorList>
    </citation>
    <scope>NUCLEOTIDE SEQUENCE [LARGE SCALE GENOMIC DNA]</scope>
    <source>
        <strain evidence="2 3">441</strain>
    </source>
</reference>
<reference evidence="3" key="2">
    <citation type="submission" date="2015-01" db="EMBL/GenBank/DDBJ databases">
        <title>Evolutionary Origins and Diversification of the Mycorrhizal Mutualists.</title>
        <authorList>
            <consortium name="DOE Joint Genome Institute"/>
            <consortium name="Mycorrhizal Genomics Consortium"/>
            <person name="Kohler A."/>
            <person name="Kuo A."/>
            <person name="Nagy L.G."/>
            <person name="Floudas D."/>
            <person name="Copeland A."/>
            <person name="Barry K.W."/>
            <person name="Cichocki N."/>
            <person name="Veneault-Fourrey C."/>
            <person name="LaButti K."/>
            <person name="Lindquist E.A."/>
            <person name="Lipzen A."/>
            <person name="Lundell T."/>
            <person name="Morin E."/>
            <person name="Murat C."/>
            <person name="Riley R."/>
            <person name="Ohm R."/>
            <person name="Sun H."/>
            <person name="Tunlid A."/>
            <person name="Henrissat B."/>
            <person name="Grigoriev I.V."/>
            <person name="Hibbett D.S."/>
            <person name="Martin F."/>
        </authorList>
    </citation>
    <scope>NUCLEOTIDE SEQUENCE [LARGE SCALE GENOMIC DNA]</scope>
    <source>
        <strain evidence="3">441</strain>
    </source>
</reference>
<dbReference type="HOGENOM" id="CLU_1074075_0_0_1"/>
<accession>A0A0C9YHY4</accession>
<evidence type="ECO:0000313" key="3">
    <source>
        <dbReference type="Proteomes" id="UP000054018"/>
    </source>
</evidence>
<name>A0A0C9YHY4_9AGAM</name>
<feature type="compositionally biased region" description="Basic and acidic residues" evidence="1">
    <location>
        <begin position="172"/>
        <end position="188"/>
    </location>
</feature>
<organism evidence="2 3">
    <name type="scientific">Pisolithus microcarpus 441</name>
    <dbReference type="NCBI Taxonomy" id="765257"/>
    <lineage>
        <taxon>Eukaryota</taxon>
        <taxon>Fungi</taxon>
        <taxon>Dikarya</taxon>
        <taxon>Basidiomycota</taxon>
        <taxon>Agaricomycotina</taxon>
        <taxon>Agaricomycetes</taxon>
        <taxon>Agaricomycetidae</taxon>
        <taxon>Boletales</taxon>
        <taxon>Sclerodermatineae</taxon>
        <taxon>Pisolithaceae</taxon>
        <taxon>Pisolithus</taxon>
    </lineage>
</organism>
<proteinExistence type="predicted"/>
<feature type="region of interest" description="Disordered" evidence="1">
    <location>
        <begin position="146"/>
        <end position="244"/>
    </location>
</feature>
<gene>
    <name evidence="2" type="ORF">PISMIDRAFT_397514</name>
</gene>
<evidence type="ECO:0000256" key="1">
    <source>
        <dbReference type="SAM" id="MobiDB-lite"/>
    </source>
</evidence>
<evidence type="ECO:0000313" key="2">
    <source>
        <dbReference type="EMBL" id="KIK24645.1"/>
    </source>
</evidence>
<keyword evidence="3" id="KW-1185">Reference proteome</keyword>
<sequence length="259" mass="29102">MWTRARNKTDDRYTGVMHTKSGAGPRVSCNVLRAPNFAHRHHFLVSTRNPKAKLKPATEHQTSISQWLERSQRNVVFSDSRRHPTRRLALPRCVAIFPPGCSHQTVNQSSGRSETRVGNLASIPETLGRASPGRLARMRRFFHRSNQGSSTAIATEVTDTEAGGVPQVAPDQDDRLPLQEAPGTERKSNKSNSRQLRPSMPKSQSLNQNQNRSQGKNQSQSRNRNQRRDPRQNRPASMSMLQYKNSSALIPCQVLPRAL</sequence>
<feature type="compositionally biased region" description="Polar residues" evidence="1">
    <location>
        <begin position="235"/>
        <end position="244"/>
    </location>
</feature>
<dbReference type="EMBL" id="KN833714">
    <property type="protein sequence ID" value="KIK24645.1"/>
    <property type="molecule type" value="Genomic_DNA"/>
</dbReference>
<protein>
    <submittedName>
        <fullName evidence="2">Unplaced genomic scaffold scaffold_30, whole genome shotgun sequence</fullName>
    </submittedName>
</protein>
<dbReference type="AlphaFoldDB" id="A0A0C9YHY4"/>
<dbReference type="OrthoDB" id="10574492at2759"/>
<feature type="compositionally biased region" description="Low complexity" evidence="1">
    <location>
        <begin position="203"/>
        <end position="223"/>
    </location>
</feature>